<sequence length="151" mass="17504">MLESRKIIYSDMLKETVKRRYQSELCNKLLKAMTKKLARLMKKKVILGVQISYKLMVNKPYFSAPLYDRDGSRYFAVTLDCQDTRQLRNGDPIPVGPALQYGWIAHVKNGKKLISFCDILPVNGTQWYRPCLPGLREDPSIVSGTHYRIYK</sequence>
<organism evidence="1 2">
    <name type="scientific">Schizopora paradoxa</name>
    <dbReference type="NCBI Taxonomy" id="27342"/>
    <lineage>
        <taxon>Eukaryota</taxon>
        <taxon>Fungi</taxon>
        <taxon>Dikarya</taxon>
        <taxon>Basidiomycota</taxon>
        <taxon>Agaricomycotina</taxon>
        <taxon>Agaricomycetes</taxon>
        <taxon>Hymenochaetales</taxon>
        <taxon>Schizoporaceae</taxon>
        <taxon>Schizopora</taxon>
    </lineage>
</organism>
<proteinExistence type="predicted"/>
<accession>A0A0H2R341</accession>
<dbReference type="Proteomes" id="UP000053477">
    <property type="component" value="Unassembled WGS sequence"/>
</dbReference>
<evidence type="ECO:0000313" key="1">
    <source>
        <dbReference type="EMBL" id="KLO05762.1"/>
    </source>
</evidence>
<dbReference type="EMBL" id="KQ086269">
    <property type="protein sequence ID" value="KLO05762.1"/>
    <property type="molecule type" value="Genomic_DNA"/>
</dbReference>
<keyword evidence="2" id="KW-1185">Reference proteome</keyword>
<gene>
    <name evidence="1" type="ORF">SCHPADRAFT_895998</name>
</gene>
<name>A0A0H2R341_9AGAM</name>
<protein>
    <submittedName>
        <fullName evidence="1">Uncharacterized protein</fullName>
    </submittedName>
</protein>
<dbReference type="AlphaFoldDB" id="A0A0H2R341"/>
<reference evidence="1 2" key="1">
    <citation type="submission" date="2015-04" db="EMBL/GenBank/DDBJ databases">
        <title>Complete genome sequence of Schizopora paradoxa KUC8140, a cosmopolitan wood degrader in East Asia.</title>
        <authorList>
            <consortium name="DOE Joint Genome Institute"/>
            <person name="Min B."/>
            <person name="Park H."/>
            <person name="Jang Y."/>
            <person name="Kim J.-J."/>
            <person name="Kim K.H."/>
            <person name="Pangilinan J."/>
            <person name="Lipzen A."/>
            <person name="Riley R."/>
            <person name="Grigoriev I.V."/>
            <person name="Spatafora J.W."/>
            <person name="Choi I.-G."/>
        </authorList>
    </citation>
    <scope>NUCLEOTIDE SEQUENCE [LARGE SCALE GENOMIC DNA]</scope>
    <source>
        <strain evidence="1 2">KUC8140</strain>
    </source>
</reference>
<dbReference type="InParanoid" id="A0A0H2R341"/>
<evidence type="ECO:0000313" key="2">
    <source>
        <dbReference type="Proteomes" id="UP000053477"/>
    </source>
</evidence>